<dbReference type="EMBL" id="KN847492">
    <property type="protein sequence ID" value="KIW19917.1"/>
    <property type="molecule type" value="Genomic_DNA"/>
</dbReference>
<organism evidence="2 3">
    <name type="scientific">Exophiala spinifera</name>
    <dbReference type="NCBI Taxonomy" id="91928"/>
    <lineage>
        <taxon>Eukaryota</taxon>
        <taxon>Fungi</taxon>
        <taxon>Dikarya</taxon>
        <taxon>Ascomycota</taxon>
        <taxon>Pezizomycotina</taxon>
        <taxon>Eurotiomycetes</taxon>
        <taxon>Chaetothyriomycetidae</taxon>
        <taxon>Chaetothyriales</taxon>
        <taxon>Herpotrichiellaceae</taxon>
        <taxon>Exophiala</taxon>
    </lineage>
</organism>
<accession>A0A0D2A543</accession>
<protein>
    <submittedName>
        <fullName evidence="2">Uncharacterized protein</fullName>
    </submittedName>
</protein>
<evidence type="ECO:0000313" key="2">
    <source>
        <dbReference type="EMBL" id="KIW19917.1"/>
    </source>
</evidence>
<keyword evidence="3" id="KW-1185">Reference proteome</keyword>
<feature type="compositionally biased region" description="Low complexity" evidence="1">
    <location>
        <begin position="44"/>
        <end position="54"/>
    </location>
</feature>
<dbReference type="RefSeq" id="XP_016240133.1">
    <property type="nucleotide sequence ID" value="XM_016374857.1"/>
</dbReference>
<evidence type="ECO:0000313" key="3">
    <source>
        <dbReference type="Proteomes" id="UP000053328"/>
    </source>
</evidence>
<dbReference type="Proteomes" id="UP000053328">
    <property type="component" value="Unassembled WGS sequence"/>
</dbReference>
<feature type="region of interest" description="Disordered" evidence="1">
    <location>
        <begin position="96"/>
        <end position="156"/>
    </location>
</feature>
<feature type="compositionally biased region" description="Low complexity" evidence="1">
    <location>
        <begin position="224"/>
        <end position="242"/>
    </location>
</feature>
<dbReference type="HOGENOM" id="CLU_868882_0_0_1"/>
<dbReference type="GeneID" id="27327575"/>
<reference evidence="2 3" key="1">
    <citation type="submission" date="2015-01" db="EMBL/GenBank/DDBJ databases">
        <title>The Genome Sequence of Exophiala spinifera CBS89968.</title>
        <authorList>
            <consortium name="The Broad Institute Genomics Platform"/>
            <person name="Cuomo C."/>
            <person name="de Hoog S."/>
            <person name="Gorbushina A."/>
            <person name="Stielow B."/>
            <person name="Teixiera M."/>
            <person name="Abouelleil A."/>
            <person name="Chapman S.B."/>
            <person name="Priest M."/>
            <person name="Young S.K."/>
            <person name="Wortman J."/>
            <person name="Nusbaum C."/>
            <person name="Birren B."/>
        </authorList>
    </citation>
    <scope>NUCLEOTIDE SEQUENCE [LARGE SCALE GENOMIC DNA]</scope>
    <source>
        <strain evidence="2 3">CBS 89968</strain>
    </source>
</reference>
<dbReference type="AlphaFoldDB" id="A0A0D2A543"/>
<feature type="region of interest" description="Disordered" evidence="1">
    <location>
        <begin position="176"/>
        <end position="300"/>
    </location>
</feature>
<proteinExistence type="predicted"/>
<feature type="compositionally biased region" description="Polar residues" evidence="1">
    <location>
        <begin position="1"/>
        <end position="13"/>
    </location>
</feature>
<feature type="compositionally biased region" description="Low complexity" evidence="1">
    <location>
        <begin position="108"/>
        <end position="123"/>
    </location>
</feature>
<feature type="compositionally biased region" description="Pro residues" evidence="1">
    <location>
        <begin position="277"/>
        <end position="286"/>
    </location>
</feature>
<name>A0A0D2A543_9EURO</name>
<feature type="region of interest" description="Disordered" evidence="1">
    <location>
        <begin position="1"/>
        <end position="62"/>
    </location>
</feature>
<dbReference type="VEuPathDB" id="FungiDB:PV08_00492"/>
<gene>
    <name evidence="2" type="ORF">PV08_00492</name>
</gene>
<evidence type="ECO:0000256" key="1">
    <source>
        <dbReference type="SAM" id="MobiDB-lite"/>
    </source>
</evidence>
<feature type="compositionally biased region" description="Low complexity" evidence="1">
    <location>
        <begin position="186"/>
        <end position="199"/>
    </location>
</feature>
<sequence>MSSLRSQEQNDTTMNDEEDAPNTRSSREDTPLFFPSPSRDEDNATTSTTTTAAAVPVNNNDEYNFEESDAKFEREIFISSYAPSASVPIAASFSSADLKPYRDWDPQTTVTGTASGPTSSSTVNDLQLGNYAVKRKREWGSSTDTDTSDDGGALLSSFARSSGLAPRSAPPACQGVEIIVIDSSDDSSAAPAPAPARGPARARARARAVAPAPANDDDGDDGDSGSNTSDSSTTSGSSTGSAWDQTHGMKPWPGMTTRQQLSLMDRQKYFYGQEGTPLPPNRPYKPSPNLGDVVRKAEKRKRRAKRAALKAAKRKAMARK</sequence>